<reference evidence="1 2" key="1">
    <citation type="submission" date="2024-08" db="EMBL/GenBank/DDBJ databases">
        <authorList>
            <person name="Cucini C."/>
            <person name="Frati F."/>
        </authorList>
    </citation>
    <scope>NUCLEOTIDE SEQUENCE [LARGE SCALE GENOMIC DNA]</scope>
</reference>
<sequence length="320" mass="36780">MEECHNRSLPSAILILETCSGIKPATKRACQLSKNRKGQGIDWSPGNEWKQRVLDLIESIHKQVCPYIAEEFAIAINRLLKGYLMASPQGTGLTTPVNGSRMFKVDHNYQGIVYNSTYLQMGNASDLVKEPFWDQIIASLEDCNVRANPMLFYYNEDGDRPTFITLQKVFANKTNFDYEVDDLFMQEKADYEFNFNWAIDMNWRIFATVLGYCMPHYENSIPLISAQFYAMYSKHFLHPLRQIWMSNRDNAVLKTLLGSFYGTGKGERWGKICMESSFVESGDRSYRPPRYLYVNAFTEMNYFTTGPMSGTSGRLVDALT</sequence>
<comment type="caution">
    <text evidence="1">The sequence shown here is derived from an EMBL/GenBank/DDBJ whole genome shotgun (WGS) entry which is preliminary data.</text>
</comment>
<name>A0ABP1RF07_9HEXA</name>
<proteinExistence type="predicted"/>
<protein>
    <submittedName>
        <fullName evidence="1">Uncharacterized protein</fullName>
    </submittedName>
</protein>
<keyword evidence="2" id="KW-1185">Reference proteome</keyword>
<evidence type="ECO:0000313" key="1">
    <source>
        <dbReference type="EMBL" id="CAL8126079.1"/>
    </source>
</evidence>
<organism evidence="1 2">
    <name type="scientific">Orchesella dallaii</name>
    <dbReference type="NCBI Taxonomy" id="48710"/>
    <lineage>
        <taxon>Eukaryota</taxon>
        <taxon>Metazoa</taxon>
        <taxon>Ecdysozoa</taxon>
        <taxon>Arthropoda</taxon>
        <taxon>Hexapoda</taxon>
        <taxon>Collembola</taxon>
        <taxon>Entomobryomorpha</taxon>
        <taxon>Entomobryoidea</taxon>
        <taxon>Orchesellidae</taxon>
        <taxon>Orchesellinae</taxon>
        <taxon>Orchesella</taxon>
    </lineage>
</organism>
<gene>
    <name evidence="1" type="ORF">ODALV1_LOCUS21256</name>
</gene>
<evidence type="ECO:0000313" key="2">
    <source>
        <dbReference type="Proteomes" id="UP001642540"/>
    </source>
</evidence>
<dbReference type="Proteomes" id="UP001642540">
    <property type="component" value="Unassembled WGS sequence"/>
</dbReference>
<accession>A0ABP1RF07</accession>
<dbReference type="EMBL" id="CAXLJM020000070">
    <property type="protein sequence ID" value="CAL8126079.1"/>
    <property type="molecule type" value="Genomic_DNA"/>
</dbReference>